<keyword evidence="2" id="KW-0503">Monooxygenase</keyword>
<name>A0A6M1S2U0_9HYPH</name>
<dbReference type="InterPro" id="IPR011008">
    <property type="entry name" value="Dimeric_a/b-barrel"/>
</dbReference>
<feature type="domain" description="ABM" evidence="1">
    <location>
        <begin position="10"/>
        <end position="98"/>
    </location>
</feature>
<keyword evidence="3" id="KW-1185">Reference proteome</keyword>
<dbReference type="PANTHER" id="PTHR33336">
    <property type="entry name" value="QUINOL MONOOXYGENASE YGIN-RELATED"/>
    <property type="match status" value="1"/>
</dbReference>
<dbReference type="Proteomes" id="UP000477849">
    <property type="component" value="Unassembled WGS sequence"/>
</dbReference>
<reference evidence="2 3" key="1">
    <citation type="submission" date="2020-02" db="EMBL/GenBank/DDBJ databases">
        <title>Genome sequence of the type strain CCBAU10050 of Rhizobium daejeonense.</title>
        <authorList>
            <person name="Gao J."/>
            <person name="Sun J."/>
        </authorList>
    </citation>
    <scope>NUCLEOTIDE SEQUENCE [LARGE SCALE GENOMIC DNA]</scope>
    <source>
        <strain evidence="2 3">CCBAU10050</strain>
    </source>
</reference>
<dbReference type="PROSITE" id="PS51725">
    <property type="entry name" value="ABM"/>
    <property type="match status" value="1"/>
</dbReference>
<proteinExistence type="predicted"/>
<gene>
    <name evidence="2" type="ORF">G6N76_07810</name>
</gene>
<dbReference type="SUPFAM" id="SSF54909">
    <property type="entry name" value="Dimeric alpha+beta barrel"/>
    <property type="match status" value="1"/>
</dbReference>
<dbReference type="AlphaFoldDB" id="A0A6M1S2U0"/>
<organism evidence="2 3">
    <name type="scientific">Rhizobium daejeonense</name>
    <dbReference type="NCBI Taxonomy" id="240521"/>
    <lineage>
        <taxon>Bacteria</taxon>
        <taxon>Pseudomonadati</taxon>
        <taxon>Pseudomonadota</taxon>
        <taxon>Alphaproteobacteria</taxon>
        <taxon>Hyphomicrobiales</taxon>
        <taxon>Rhizobiaceae</taxon>
        <taxon>Rhizobium/Agrobacterium group</taxon>
        <taxon>Rhizobium</taxon>
    </lineage>
</organism>
<dbReference type="Gene3D" id="3.30.70.100">
    <property type="match status" value="1"/>
</dbReference>
<keyword evidence="2" id="KW-0560">Oxidoreductase</keyword>
<evidence type="ECO:0000313" key="3">
    <source>
        <dbReference type="Proteomes" id="UP000477849"/>
    </source>
</evidence>
<accession>A0A6M1S2U0</accession>
<sequence length="100" mass="11635">MTDNQETRRLRRVVRLTMEPGRQEELRLALLDLRKDTVEEPGCAEFDFYRSLADDAAFLLVEDFADNAALEEHLAKPYTQAFFKLGFLRSAEPISREWLA</sequence>
<dbReference type="PANTHER" id="PTHR33336:SF3">
    <property type="entry name" value="ABM DOMAIN-CONTAINING PROTEIN"/>
    <property type="match status" value="1"/>
</dbReference>
<dbReference type="Pfam" id="PF03992">
    <property type="entry name" value="ABM"/>
    <property type="match status" value="1"/>
</dbReference>
<evidence type="ECO:0000259" key="1">
    <source>
        <dbReference type="PROSITE" id="PS51725"/>
    </source>
</evidence>
<protein>
    <submittedName>
        <fullName evidence="2">Antibiotic biosynthesis monooxygenase</fullName>
    </submittedName>
</protein>
<dbReference type="InterPro" id="IPR050744">
    <property type="entry name" value="AI-2_Isomerase_LsrG"/>
</dbReference>
<dbReference type="InterPro" id="IPR007138">
    <property type="entry name" value="ABM_dom"/>
</dbReference>
<dbReference type="GO" id="GO:0004497">
    <property type="term" value="F:monooxygenase activity"/>
    <property type="evidence" value="ECO:0007669"/>
    <property type="project" value="UniProtKB-KW"/>
</dbReference>
<evidence type="ECO:0000313" key="2">
    <source>
        <dbReference type="EMBL" id="NGO63577.1"/>
    </source>
</evidence>
<dbReference type="RefSeq" id="WP_163903910.1">
    <property type="nucleotide sequence ID" value="NZ_CP048427.1"/>
</dbReference>
<dbReference type="EMBL" id="JAAKZH010000002">
    <property type="protein sequence ID" value="NGO63577.1"/>
    <property type="molecule type" value="Genomic_DNA"/>
</dbReference>
<comment type="caution">
    <text evidence="2">The sequence shown here is derived from an EMBL/GenBank/DDBJ whole genome shotgun (WGS) entry which is preliminary data.</text>
</comment>